<evidence type="ECO:0000313" key="9">
    <source>
        <dbReference type="Proteomes" id="UP001295444"/>
    </source>
</evidence>
<dbReference type="AlphaFoldDB" id="A0AAD1T5V8"/>
<evidence type="ECO:0000256" key="6">
    <source>
        <dbReference type="ARBA" id="ARBA00023030"/>
    </source>
</evidence>
<dbReference type="PANTHER" id="PTHR16922">
    <property type="entry name" value="INTERLEUKIN 11"/>
    <property type="match status" value="1"/>
</dbReference>
<sequence length="322" mass="35586">MLRATTLHGKVTTHSCRGSSYTARGSVGRVGVEAEDLARRTEPAGGIQHVGPPESYYGVPAVGNGKRSEDRFLAAAKLTKSQQDTSDITLSEASAFLQSLGIPAEKAQLTDRPSVTGVVPQHTGKKKPTKGSLCHFALTILSLNEGLWAFPLSKTKPSDPKVEYENILSIAKHLLSDTKHVYHNFKSKYPSEGEHKLDTLPTLSINAGELSSIQVPSGLTKLSTDLFLYQKHFDWLKKAAHAIRSMDHEFTSIHNRIDKLVKKIDLLMIKLNIVRVSDPPLPQLPNSTTQWGVVQAGHAIFHHFHLFLDYATRVLFLMKNKL</sequence>
<evidence type="ECO:0000256" key="7">
    <source>
        <dbReference type="ARBA" id="ARBA00072545"/>
    </source>
</evidence>
<dbReference type="GO" id="GO:0043410">
    <property type="term" value="P:positive regulation of MAPK cascade"/>
    <property type="evidence" value="ECO:0007669"/>
    <property type="project" value="TreeGrafter"/>
</dbReference>
<dbReference type="GO" id="GO:0008284">
    <property type="term" value="P:positive regulation of cell population proliferation"/>
    <property type="evidence" value="ECO:0007669"/>
    <property type="project" value="TreeGrafter"/>
</dbReference>
<accession>A0AAD1T5V8</accession>
<organism evidence="8 9">
    <name type="scientific">Pelobates cultripes</name>
    <name type="common">Western spadefoot toad</name>
    <dbReference type="NCBI Taxonomy" id="61616"/>
    <lineage>
        <taxon>Eukaryota</taxon>
        <taxon>Metazoa</taxon>
        <taxon>Chordata</taxon>
        <taxon>Craniata</taxon>
        <taxon>Vertebrata</taxon>
        <taxon>Euteleostomi</taxon>
        <taxon>Amphibia</taxon>
        <taxon>Batrachia</taxon>
        <taxon>Anura</taxon>
        <taxon>Pelobatoidea</taxon>
        <taxon>Pelobatidae</taxon>
        <taxon>Pelobates</taxon>
    </lineage>
</organism>
<protein>
    <recommendedName>
        <fullName evidence="7">Interleukin-11</fullName>
    </recommendedName>
</protein>
<evidence type="ECO:0000256" key="1">
    <source>
        <dbReference type="ARBA" id="ARBA00004613"/>
    </source>
</evidence>
<keyword evidence="3" id="KW-0202">Cytokine</keyword>
<evidence type="ECO:0000256" key="4">
    <source>
        <dbReference type="ARBA" id="ARBA00022525"/>
    </source>
</evidence>
<dbReference type="GO" id="GO:0008083">
    <property type="term" value="F:growth factor activity"/>
    <property type="evidence" value="ECO:0007669"/>
    <property type="project" value="UniProtKB-KW"/>
</dbReference>
<dbReference type="PANTHER" id="PTHR16922:SF0">
    <property type="entry name" value="INTERLEUKIN-11"/>
    <property type="match status" value="1"/>
</dbReference>
<dbReference type="EMBL" id="OW240921">
    <property type="protein sequence ID" value="CAH2319389.1"/>
    <property type="molecule type" value="Genomic_DNA"/>
</dbReference>
<dbReference type="FunFam" id="1.20.1250.10:FF:000017">
    <property type="entry name" value="Interleukin 11"/>
    <property type="match status" value="1"/>
</dbReference>
<comment type="similarity">
    <text evidence="2">Belongs to the IL-6 superfamily.</text>
</comment>
<keyword evidence="5" id="KW-0732">Signal</keyword>
<gene>
    <name evidence="8" type="ORF">PECUL_23A014617</name>
</gene>
<keyword evidence="6" id="KW-0339">Growth factor</keyword>
<dbReference type="Gene3D" id="1.20.1250.10">
    <property type="match status" value="1"/>
</dbReference>
<dbReference type="GO" id="GO:0005737">
    <property type="term" value="C:cytoplasm"/>
    <property type="evidence" value="ECO:0007669"/>
    <property type="project" value="TreeGrafter"/>
</dbReference>
<dbReference type="SUPFAM" id="SSF47266">
    <property type="entry name" value="4-helical cytokines"/>
    <property type="match status" value="1"/>
</dbReference>
<dbReference type="GO" id="GO:0005125">
    <property type="term" value="F:cytokine activity"/>
    <property type="evidence" value="ECO:0007669"/>
    <property type="project" value="UniProtKB-KW"/>
</dbReference>
<evidence type="ECO:0000256" key="5">
    <source>
        <dbReference type="ARBA" id="ARBA00022729"/>
    </source>
</evidence>
<keyword evidence="9" id="KW-1185">Reference proteome</keyword>
<evidence type="ECO:0000256" key="3">
    <source>
        <dbReference type="ARBA" id="ARBA00022514"/>
    </source>
</evidence>
<evidence type="ECO:0000256" key="2">
    <source>
        <dbReference type="ARBA" id="ARBA00007432"/>
    </source>
</evidence>
<dbReference type="Pfam" id="PF07400">
    <property type="entry name" value="IL11"/>
    <property type="match status" value="1"/>
</dbReference>
<comment type="subcellular location">
    <subcellularLocation>
        <location evidence="1">Secreted</location>
    </subcellularLocation>
</comment>
<dbReference type="Proteomes" id="UP001295444">
    <property type="component" value="Chromosome 10"/>
</dbReference>
<dbReference type="InterPro" id="IPR009079">
    <property type="entry name" value="4_helix_cytokine-like_core"/>
</dbReference>
<dbReference type="InterPro" id="IPR020438">
    <property type="entry name" value="IL-11"/>
</dbReference>
<dbReference type="PRINTS" id="PR01927">
    <property type="entry name" value="INTRLEUKIN11"/>
</dbReference>
<reference evidence="8" key="1">
    <citation type="submission" date="2022-03" db="EMBL/GenBank/DDBJ databases">
        <authorList>
            <person name="Alioto T."/>
            <person name="Alioto T."/>
            <person name="Gomez Garrido J."/>
        </authorList>
    </citation>
    <scope>NUCLEOTIDE SEQUENCE</scope>
</reference>
<evidence type="ECO:0000313" key="8">
    <source>
        <dbReference type="EMBL" id="CAH2319389.1"/>
    </source>
</evidence>
<keyword evidence="4" id="KW-0964">Secreted</keyword>
<dbReference type="GO" id="GO:0005615">
    <property type="term" value="C:extracellular space"/>
    <property type="evidence" value="ECO:0007669"/>
    <property type="project" value="UniProtKB-KW"/>
</dbReference>
<name>A0AAD1T5V8_PELCU</name>
<proteinExistence type="inferred from homology"/>